<evidence type="ECO:0000256" key="1">
    <source>
        <dbReference type="SAM" id="Phobius"/>
    </source>
</evidence>
<comment type="caution">
    <text evidence="2">The sequence shown here is derived from an EMBL/GenBank/DDBJ whole genome shotgun (WGS) entry which is preliminary data.</text>
</comment>
<sequence length="221" mass="24632">MTATDIESLQPRAGRSLQACLVTSVITLFVLLIGVTVTATLFIRQIQTELATISKDPLEHIPGSEAYRSEKYKMQNFAYLRANSDQLENETMTWAASSSGSVGSRYLYNDKQQALQPQLEGSYLLYLDLELRCVRSDLRECGEAHVTVKVMMNMQSSTLDCEAQLPRGKKDVRAAKCWKVVQLGPSDRLITSMEAHGDTQSWKLNTNQSGLGMFLVDGQTQ</sequence>
<dbReference type="OrthoDB" id="9899228at2759"/>
<organism evidence="2 3">
    <name type="scientific">Albula goreensis</name>
    <dbReference type="NCBI Taxonomy" id="1534307"/>
    <lineage>
        <taxon>Eukaryota</taxon>
        <taxon>Metazoa</taxon>
        <taxon>Chordata</taxon>
        <taxon>Craniata</taxon>
        <taxon>Vertebrata</taxon>
        <taxon>Euteleostomi</taxon>
        <taxon>Actinopterygii</taxon>
        <taxon>Neopterygii</taxon>
        <taxon>Teleostei</taxon>
        <taxon>Albuliformes</taxon>
        <taxon>Albulidae</taxon>
        <taxon>Albula</taxon>
    </lineage>
</organism>
<dbReference type="PANTHER" id="PTHR15153">
    <property type="entry name" value="TUMOR NECROSIS FACTOR LIGAND SUPERFAMILY MEMBER 9"/>
    <property type="match status" value="1"/>
</dbReference>
<gene>
    <name evidence="2" type="ORF">AGOR_G00225360</name>
</gene>
<reference evidence="2" key="1">
    <citation type="submission" date="2021-01" db="EMBL/GenBank/DDBJ databases">
        <authorList>
            <person name="Zahm M."/>
            <person name="Roques C."/>
            <person name="Cabau C."/>
            <person name="Klopp C."/>
            <person name="Donnadieu C."/>
            <person name="Jouanno E."/>
            <person name="Lampietro C."/>
            <person name="Louis A."/>
            <person name="Herpin A."/>
            <person name="Echchiki A."/>
            <person name="Berthelot C."/>
            <person name="Parey E."/>
            <person name="Roest-Crollius H."/>
            <person name="Braasch I."/>
            <person name="Postlethwait J."/>
            <person name="Bobe J."/>
            <person name="Montfort J."/>
            <person name="Bouchez O."/>
            <person name="Begum T."/>
            <person name="Mejri S."/>
            <person name="Adams A."/>
            <person name="Chen W.-J."/>
            <person name="Guiguen Y."/>
        </authorList>
    </citation>
    <scope>NUCLEOTIDE SEQUENCE</scope>
    <source>
        <tissue evidence="2">Blood</tissue>
    </source>
</reference>
<dbReference type="GO" id="GO:0005886">
    <property type="term" value="C:plasma membrane"/>
    <property type="evidence" value="ECO:0007669"/>
    <property type="project" value="TreeGrafter"/>
</dbReference>
<accession>A0A8T3CNN1</accession>
<evidence type="ECO:0008006" key="4">
    <source>
        <dbReference type="Google" id="ProtNLM"/>
    </source>
</evidence>
<dbReference type="AlphaFoldDB" id="A0A8T3CNN1"/>
<name>A0A8T3CNN1_9TELE</name>
<dbReference type="Proteomes" id="UP000829720">
    <property type="component" value="Unassembled WGS sequence"/>
</dbReference>
<keyword evidence="1" id="KW-0812">Transmembrane</keyword>
<dbReference type="InterPro" id="IPR042373">
    <property type="entry name" value="TNFSF9"/>
</dbReference>
<dbReference type="Gene3D" id="2.60.120.40">
    <property type="match status" value="1"/>
</dbReference>
<keyword evidence="1" id="KW-0472">Membrane</keyword>
<feature type="transmembrane region" description="Helical" evidence="1">
    <location>
        <begin position="21"/>
        <end position="43"/>
    </location>
</feature>
<evidence type="ECO:0000313" key="2">
    <source>
        <dbReference type="EMBL" id="KAI1884335.1"/>
    </source>
</evidence>
<dbReference type="InterPro" id="IPR008983">
    <property type="entry name" value="Tumour_necrosis_fac-like_dom"/>
</dbReference>
<dbReference type="GO" id="GO:0045585">
    <property type="term" value="P:positive regulation of cytotoxic T cell differentiation"/>
    <property type="evidence" value="ECO:0007669"/>
    <property type="project" value="TreeGrafter"/>
</dbReference>
<keyword evidence="1" id="KW-1133">Transmembrane helix</keyword>
<dbReference type="GO" id="GO:0032813">
    <property type="term" value="F:tumor necrosis factor receptor superfamily binding"/>
    <property type="evidence" value="ECO:0007669"/>
    <property type="project" value="InterPro"/>
</dbReference>
<dbReference type="EMBL" id="JAERUA010000022">
    <property type="protein sequence ID" value="KAI1884335.1"/>
    <property type="molecule type" value="Genomic_DNA"/>
</dbReference>
<dbReference type="PANTHER" id="PTHR15153:SF0">
    <property type="entry name" value="TUMOR NECROSIS FACTOR LIGAND SUPERFAMILY MEMBER 9"/>
    <property type="match status" value="1"/>
</dbReference>
<protein>
    <recommendedName>
        <fullName evidence="4">TNF family profile domain-containing protein</fullName>
    </recommendedName>
</protein>
<evidence type="ECO:0000313" key="3">
    <source>
        <dbReference type="Proteomes" id="UP000829720"/>
    </source>
</evidence>
<proteinExistence type="predicted"/>
<dbReference type="GO" id="GO:0042104">
    <property type="term" value="P:positive regulation of activated T cell proliferation"/>
    <property type="evidence" value="ECO:0007669"/>
    <property type="project" value="TreeGrafter"/>
</dbReference>
<keyword evidence="3" id="KW-1185">Reference proteome</keyword>